<dbReference type="InterPro" id="IPR049244">
    <property type="entry name" value="DUF6879"/>
</dbReference>
<reference evidence="2 3" key="1">
    <citation type="submission" date="2023-07" db="EMBL/GenBank/DDBJ databases">
        <title>Sequencing the genomes of 1000 actinobacteria strains.</title>
        <authorList>
            <person name="Klenk H.-P."/>
        </authorList>
    </citation>
    <scope>NUCLEOTIDE SEQUENCE [LARGE SCALE GENOMIC DNA]</scope>
    <source>
        <strain evidence="2 3">DSM 44710</strain>
    </source>
</reference>
<dbReference type="Proteomes" id="UP001240984">
    <property type="component" value="Unassembled WGS sequence"/>
</dbReference>
<comment type="caution">
    <text evidence="2">The sequence shown here is derived from an EMBL/GenBank/DDBJ whole genome shotgun (WGS) entry which is preliminary data.</text>
</comment>
<feature type="domain" description="DUF6879" evidence="1">
    <location>
        <begin position="25"/>
        <end position="190"/>
    </location>
</feature>
<dbReference type="Pfam" id="PF21806">
    <property type="entry name" value="DUF6879"/>
    <property type="match status" value="1"/>
</dbReference>
<evidence type="ECO:0000313" key="2">
    <source>
        <dbReference type="EMBL" id="MDP9795878.1"/>
    </source>
</evidence>
<evidence type="ECO:0000259" key="1">
    <source>
        <dbReference type="Pfam" id="PF21806"/>
    </source>
</evidence>
<organism evidence="2 3">
    <name type="scientific">Catenuloplanes nepalensis</name>
    <dbReference type="NCBI Taxonomy" id="587533"/>
    <lineage>
        <taxon>Bacteria</taxon>
        <taxon>Bacillati</taxon>
        <taxon>Actinomycetota</taxon>
        <taxon>Actinomycetes</taxon>
        <taxon>Micromonosporales</taxon>
        <taxon>Micromonosporaceae</taxon>
        <taxon>Catenuloplanes</taxon>
    </lineage>
</organism>
<name>A0ABT9MWR1_9ACTN</name>
<evidence type="ECO:0000313" key="3">
    <source>
        <dbReference type="Proteomes" id="UP001240984"/>
    </source>
</evidence>
<gene>
    <name evidence="2" type="ORF">J2S43_004390</name>
</gene>
<sequence length="203" mass="23361">MRDALDHSPGERLGVDEYNAAVGERFWDIRQFGFWKLERQQTFAEPDDPSWVAFDRGDWGLALQLIAQRRGEFEDDRRRMRETGFSSYRVRVVEEPLTPYLQWELQLLRLMGSISDEIRVLDAAHVRDHESGRPLPELVTVEHDLTFEVLYDGNGVLSGAVRHVGTEITTVCREFIQSLYAAGENVVSYVDREVAGLPPPTRR</sequence>
<proteinExistence type="predicted"/>
<protein>
    <recommendedName>
        <fullName evidence="1">DUF6879 domain-containing protein</fullName>
    </recommendedName>
</protein>
<accession>A0ABT9MWR1</accession>
<dbReference type="RefSeq" id="WP_306832032.1">
    <property type="nucleotide sequence ID" value="NZ_JAUSRA010000001.1"/>
</dbReference>
<keyword evidence="3" id="KW-1185">Reference proteome</keyword>
<dbReference type="EMBL" id="JAUSRA010000001">
    <property type="protein sequence ID" value="MDP9795878.1"/>
    <property type="molecule type" value="Genomic_DNA"/>
</dbReference>